<gene>
    <name evidence="1" type="primary">mcrC_1</name>
    <name evidence="1" type="ORF">SDC9_36367</name>
</gene>
<dbReference type="AlphaFoldDB" id="A0A644VG04"/>
<dbReference type="InterPro" id="IPR019292">
    <property type="entry name" value="McrC"/>
</dbReference>
<dbReference type="InterPro" id="IPR014407">
    <property type="entry name" value="McrC_bac"/>
</dbReference>
<evidence type="ECO:0000313" key="1">
    <source>
        <dbReference type="EMBL" id="MPL90319.1"/>
    </source>
</evidence>
<proteinExistence type="predicted"/>
<sequence length="353" mass="41029">MIAKPKNIYFMLTYAYQVLREGTFRSIEGEEFDNIHNLFAEIIALGVSYQIKRGLAREYQENTERIGTIRGKIELTNSIPEFAKHSNKLVCTFDEYTVDSPMNRVLKTTMDLLVHSSDVKREKKDKLKILMRYFLDVETIDPHTIAWSSFPYHRNNATYKMLMNLCYLVTMGMLLSEKDGTIKLAEYLDDQKMHALYERFILEYFIKEHPELKASRDKVAWNLDESSKGLIDFLPEMQTDITIRYKEKTLIIDAKYYCQILKKGQYGGNGKILSGNMYQIYAYVKNMDKNHTGNVEGMLLYAGTDEPVKEVRGQLIDGNKFHVRTLDLSGEWADIKNTLDEIANDFKYPKDSA</sequence>
<dbReference type="GO" id="GO:0009307">
    <property type="term" value="P:DNA restriction-modification system"/>
    <property type="evidence" value="ECO:0007669"/>
    <property type="project" value="InterPro"/>
</dbReference>
<dbReference type="EMBL" id="VSSQ01000300">
    <property type="protein sequence ID" value="MPL90319.1"/>
    <property type="molecule type" value="Genomic_DNA"/>
</dbReference>
<dbReference type="NCBIfam" id="NF007277">
    <property type="entry name" value="PRK09736.1"/>
    <property type="match status" value="1"/>
</dbReference>
<dbReference type="Pfam" id="PF10117">
    <property type="entry name" value="McrBC"/>
    <property type="match status" value="1"/>
</dbReference>
<comment type="caution">
    <text evidence="1">The sequence shown here is derived from an EMBL/GenBank/DDBJ whole genome shotgun (WGS) entry which is preliminary data.</text>
</comment>
<protein>
    <submittedName>
        <fullName evidence="1">Protein McrC</fullName>
    </submittedName>
</protein>
<dbReference type="PIRSF" id="PIRSF003109">
    <property type="entry name" value="McrC"/>
    <property type="match status" value="1"/>
</dbReference>
<reference evidence="1" key="1">
    <citation type="submission" date="2019-08" db="EMBL/GenBank/DDBJ databases">
        <authorList>
            <person name="Kucharzyk K."/>
            <person name="Murdoch R.W."/>
            <person name="Higgins S."/>
            <person name="Loffler F."/>
        </authorList>
    </citation>
    <scope>NUCLEOTIDE SEQUENCE</scope>
</reference>
<accession>A0A644VG04</accession>
<dbReference type="PANTHER" id="PTHR38733:SF1">
    <property type="entry name" value="TYPE IV METHYL-DIRECTED RESTRICTION ENZYME ECOKMCRBC"/>
    <property type="match status" value="1"/>
</dbReference>
<organism evidence="1">
    <name type="scientific">bioreactor metagenome</name>
    <dbReference type="NCBI Taxonomy" id="1076179"/>
    <lineage>
        <taxon>unclassified sequences</taxon>
        <taxon>metagenomes</taxon>
        <taxon>ecological metagenomes</taxon>
    </lineage>
</organism>
<dbReference type="PANTHER" id="PTHR38733">
    <property type="entry name" value="PROTEIN MCRC"/>
    <property type="match status" value="1"/>
</dbReference>
<name>A0A644VG04_9ZZZZ</name>